<keyword evidence="3" id="KW-1185">Reference proteome</keyword>
<dbReference type="PANTHER" id="PTHR10362">
    <property type="entry name" value="HISTIDINE AMMONIA-LYASE"/>
    <property type="match status" value="1"/>
</dbReference>
<sequence length="484" mass="50129">MTVVVDGPEDLDRRAVLAVAHGAPVRLTDALLGRLAAGRRTALAALADGPDVYGVTTGMGALSDTRLDAAEQADHSRRLMLARAVGGPPYLSRTETRALLAVRLRMFLAGDAAVSAGLCSWLVTLLDHDALPDVPRTGSGAAGEILPLAHAWGHLAGVGRPLDTGGAEPPRLGPKEGIALLAGVPTATALAALRGTDLDRLVAQTTVVAAAGIVLLGASRDPYLPAVARGDAELAAVLAGLGEYVGPLAEPRHLQAPVSVRVAGPVLAHLRREEARLGDVVDRALAAVADSPAYLSTEDGERFVGTPSFHGLDHAAGFDAARAAVVHAAAVGAARLHRLLDPAVTGLPAQLSADPGPQAGLTPVHKRAVAVVHEVAGWPATHVSPMETSNGQEDVQTFALEAAERLRLALEAAETVLACELLALHQARLLAPERMGAARGDLSLLLDQVSEVLPAGIEDRPWGEDVERLRELLRSGWAQRPSSP</sequence>
<protein>
    <submittedName>
        <fullName evidence="2">Aromatic amino acid lyase</fullName>
    </submittedName>
</protein>
<name>A0ABP8XI31_9ACTN</name>
<gene>
    <name evidence="2" type="ORF">GCM10023349_26970</name>
</gene>
<proteinExistence type="predicted"/>
<dbReference type="RefSeq" id="WP_345521824.1">
    <property type="nucleotide sequence ID" value="NZ_BAABKM010000002.1"/>
</dbReference>
<evidence type="ECO:0000313" key="2">
    <source>
        <dbReference type="EMBL" id="GAA4707152.1"/>
    </source>
</evidence>
<comment type="caution">
    <text evidence="2">The sequence shown here is derived from an EMBL/GenBank/DDBJ whole genome shotgun (WGS) entry which is preliminary data.</text>
</comment>
<evidence type="ECO:0000256" key="1">
    <source>
        <dbReference type="ARBA" id="ARBA00023239"/>
    </source>
</evidence>
<organism evidence="2 3">
    <name type="scientific">Nocardioides conyzicola</name>
    <dbReference type="NCBI Taxonomy" id="1651781"/>
    <lineage>
        <taxon>Bacteria</taxon>
        <taxon>Bacillati</taxon>
        <taxon>Actinomycetota</taxon>
        <taxon>Actinomycetes</taxon>
        <taxon>Propionibacteriales</taxon>
        <taxon>Nocardioidaceae</taxon>
        <taxon>Nocardioides</taxon>
    </lineage>
</organism>
<keyword evidence="1 2" id="KW-0456">Lyase</keyword>
<dbReference type="InterPro" id="IPR008948">
    <property type="entry name" value="L-Aspartase-like"/>
</dbReference>
<dbReference type="Pfam" id="PF00221">
    <property type="entry name" value="Lyase_aromatic"/>
    <property type="match status" value="1"/>
</dbReference>
<reference evidence="3" key="1">
    <citation type="journal article" date="2019" name="Int. J. Syst. Evol. Microbiol.">
        <title>The Global Catalogue of Microorganisms (GCM) 10K type strain sequencing project: providing services to taxonomists for standard genome sequencing and annotation.</title>
        <authorList>
            <consortium name="The Broad Institute Genomics Platform"/>
            <consortium name="The Broad Institute Genome Sequencing Center for Infectious Disease"/>
            <person name="Wu L."/>
            <person name="Ma J."/>
        </authorList>
    </citation>
    <scope>NUCLEOTIDE SEQUENCE [LARGE SCALE GENOMIC DNA]</scope>
    <source>
        <strain evidence="3">JCM 18531</strain>
    </source>
</reference>
<dbReference type="EMBL" id="BAABKM010000002">
    <property type="protein sequence ID" value="GAA4707152.1"/>
    <property type="molecule type" value="Genomic_DNA"/>
</dbReference>
<dbReference type="InterPro" id="IPR001106">
    <property type="entry name" value="Aromatic_Lyase"/>
</dbReference>
<dbReference type="GO" id="GO:0016829">
    <property type="term" value="F:lyase activity"/>
    <property type="evidence" value="ECO:0007669"/>
    <property type="project" value="UniProtKB-KW"/>
</dbReference>
<accession>A0ABP8XI31</accession>
<dbReference type="Gene3D" id="1.20.200.10">
    <property type="entry name" value="Fumarase/aspartase (Central domain)"/>
    <property type="match status" value="1"/>
</dbReference>
<dbReference type="InterPro" id="IPR024083">
    <property type="entry name" value="Fumarase/histidase_N"/>
</dbReference>
<dbReference type="Gene3D" id="1.10.275.10">
    <property type="entry name" value="Fumarase/aspartase (N-terminal domain)"/>
    <property type="match status" value="1"/>
</dbReference>
<evidence type="ECO:0000313" key="3">
    <source>
        <dbReference type="Proteomes" id="UP001499974"/>
    </source>
</evidence>
<dbReference type="SUPFAM" id="SSF48557">
    <property type="entry name" value="L-aspartase-like"/>
    <property type="match status" value="1"/>
</dbReference>
<dbReference type="Proteomes" id="UP001499974">
    <property type="component" value="Unassembled WGS sequence"/>
</dbReference>